<dbReference type="EMBL" id="JAIUJS010000002">
    <property type="protein sequence ID" value="MCA0152646.1"/>
    <property type="molecule type" value="Genomic_DNA"/>
</dbReference>
<feature type="signal peptide" evidence="1">
    <location>
        <begin position="1"/>
        <end position="30"/>
    </location>
</feature>
<keyword evidence="3" id="KW-1185">Reference proteome</keyword>
<feature type="chain" id="PRO_5045877026" evidence="1">
    <location>
        <begin position="31"/>
        <end position="183"/>
    </location>
</feature>
<gene>
    <name evidence="2" type="ORF">LBV24_05420</name>
</gene>
<dbReference type="Proteomes" id="UP001198402">
    <property type="component" value="Unassembled WGS sequence"/>
</dbReference>
<keyword evidence="1" id="KW-0732">Signal</keyword>
<evidence type="ECO:0000313" key="2">
    <source>
        <dbReference type="EMBL" id="MCA0152646.1"/>
    </source>
</evidence>
<protein>
    <submittedName>
        <fullName evidence="2">Alpha-ketoglutarate decarboxylase</fullName>
    </submittedName>
</protein>
<evidence type="ECO:0000313" key="3">
    <source>
        <dbReference type="Proteomes" id="UP001198402"/>
    </source>
</evidence>
<organism evidence="2 3">
    <name type="scientific">Winogradskyella vincentii</name>
    <dbReference type="NCBI Taxonomy" id="2877122"/>
    <lineage>
        <taxon>Bacteria</taxon>
        <taxon>Pseudomonadati</taxon>
        <taxon>Bacteroidota</taxon>
        <taxon>Flavobacteriia</taxon>
        <taxon>Flavobacteriales</taxon>
        <taxon>Flavobacteriaceae</taxon>
        <taxon>Winogradskyella</taxon>
    </lineage>
</organism>
<proteinExistence type="predicted"/>
<name>A0ABS7XZ66_9FLAO</name>
<comment type="caution">
    <text evidence="2">The sequence shown here is derived from an EMBL/GenBank/DDBJ whole genome shotgun (WGS) entry which is preliminary data.</text>
</comment>
<sequence length="183" mass="20711">MKLFFLTTYNSKSLIFCLLITCFFYSSSIAQNTLDSKSSFWENVQFGGGIGINFGDGYFSGALAPNALYRLSPYVSTGVGLNFQYSSQKDLFKSTVVGGSVIGLFTPARTVQLSTEFEQLYVNRDFDQNFVGNADDSYWYPALFLGVGYTSGRMTFGIRYDVLYDDDKSIQPEAWMPFVRFWF</sequence>
<dbReference type="RefSeq" id="WP_224477569.1">
    <property type="nucleotide sequence ID" value="NZ_JAIUJS010000002.1"/>
</dbReference>
<reference evidence="3" key="1">
    <citation type="submission" date="2023-07" db="EMBL/GenBank/DDBJ databases">
        <authorList>
            <person name="Yue Y."/>
        </authorList>
    </citation>
    <scope>NUCLEOTIDE SEQUENCE [LARGE SCALE GENOMIC DNA]</scope>
    <source>
        <strain evidence="3">2Y89</strain>
    </source>
</reference>
<evidence type="ECO:0000256" key="1">
    <source>
        <dbReference type="SAM" id="SignalP"/>
    </source>
</evidence>
<accession>A0ABS7XZ66</accession>